<dbReference type="Gene3D" id="2.130.10.10">
    <property type="entry name" value="YVTN repeat-like/Quinoprotein amine dehydrogenase"/>
    <property type="match status" value="1"/>
</dbReference>
<dbReference type="Pfam" id="PF10282">
    <property type="entry name" value="Lactonase"/>
    <property type="match status" value="1"/>
</dbReference>
<dbReference type="GO" id="GO:0017057">
    <property type="term" value="F:6-phosphogluconolactonase activity"/>
    <property type="evidence" value="ECO:0007669"/>
    <property type="project" value="TreeGrafter"/>
</dbReference>
<sequence length="362" mass="39232">MSSSYTILVGSGTREITTLKFTPPSSSSSASLVVSATLEVGHHPGWIEKHPSKPSFVFANIEEIIPDADPGEGELIVLKVDEEGQGAVIGRARTGGEIPAHFWVGESEVVVANYFGPSIIQIPFAPTEPYLTASTTHTVKFEGKGPNPNRQTMSHPHQVYHHPSREELLVPDLGTDRVYRLLKDDTKDGHWTLRDQISVKPGSGPRHVVVHDEIIYIVAELTNEIIAYTLPPITSAESPKPVHIKTVSSLSTTPAPEALGAEILFSYTTNHIVASNRKSGHPLGDQISVFTPHPNFELVGEIRTGLDQIRAMQFSADGKWLIAGGVKSGGVKVYEWNGSVDGGWGKEVASVFVAVPTDFVWL</sequence>
<organism evidence="2 3">
    <name type="scientific">Sistotremastrum suecicum HHB10207 ss-3</name>
    <dbReference type="NCBI Taxonomy" id="1314776"/>
    <lineage>
        <taxon>Eukaryota</taxon>
        <taxon>Fungi</taxon>
        <taxon>Dikarya</taxon>
        <taxon>Basidiomycota</taxon>
        <taxon>Agaricomycotina</taxon>
        <taxon>Agaricomycetes</taxon>
        <taxon>Sistotremastrales</taxon>
        <taxon>Sistotremastraceae</taxon>
        <taxon>Sistotremastrum</taxon>
    </lineage>
</organism>
<dbReference type="PANTHER" id="PTHR30344:SF7">
    <property type="entry name" value="DUF2415 DOMAIN-CONTAINING PROTEIN"/>
    <property type="match status" value="1"/>
</dbReference>
<comment type="similarity">
    <text evidence="1">Belongs to the cycloisomerase 2 family.</text>
</comment>
<dbReference type="EMBL" id="KV428162">
    <property type="protein sequence ID" value="KZT34873.1"/>
    <property type="molecule type" value="Genomic_DNA"/>
</dbReference>
<accession>A0A166A1S1</accession>
<dbReference type="InterPro" id="IPR015943">
    <property type="entry name" value="WD40/YVTN_repeat-like_dom_sf"/>
</dbReference>
<name>A0A166A1S1_9AGAM</name>
<dbReference type="InterPro" id="IPR011048">
    <property type="entry name" value="Haem_d1_sf"/>
</dbReference>
<dbReference type="InterPro" id="IPR019405">
    <property type="entry name" value="Lactonase_7-beta_prop"/>
</dbReference>
<reference evidence="2 3" key="1">
    <citation type="journal article" date="2016" name="Mol. Biol. Evol.">
        <title>Comparative Genomics of Early-Diverging Mushroom-Forming Fungi Provides Insights into the Origins of Lignocellulose Decay Capabilities.</title>
        <authorList>
            <person name="Nagy L.G."/>
            <person name="Riley R."/>
            <person name="Tritt A."/>
            <person name="Adam C."/>
            <person name="Daum C."/>
            <person name="Floudas D."/>
            <person name="Sun H."/>
            <person name="Yadav J.S."/>
            <person name="Pangilinan J."/>
            <person name="Larsson K.H."/>
            <person name="Matsuura K."/>
            <person name="Barry K."/>
            <person name="Labutti K."/>
            <person name="Kuo R."/>
            <person name="Ohm R.A."/>
            <person name="Bhattacharya S.S."/>
            <person name="Shirouzu T."/>
            <person name="Yoshinaga Y."/>
            <person name="Martin F.M."/>
            <person name="Grigoriev I.V."/>
            <person name="Hibbett D.S."/>
        </authorList>
    </citation>
    <scope>NUCLEOTIDE SEQUENCE [LARGE SCALE GENOMIC DNA]</scope>
    <source>
        <strain evidence="2 3">HHB10207 ss-3</strain>
    </source>
</reference>
<dbReference type="OrthoDB" id="9972196at2759"/>
<gene>
    <name evidence="2" type="ORF">SISSUDRAFT_1009424</name>
</gene>
<dbReference type="SUPFAM" id="SSF51004">
    <property type="entry name" value="C-terminal (heme d1) domain of cytochrome cd1-nitrite reductase"/>
    <property type="match status" value="1"/>
</dbReference>
<keyword evidence="2" id="KW-0413">Isomerase</keyword>
<dbReference type="Proteomes" id="UP000076798">
    <property type="component" value="Unassembled WGS sequence"/>
</dbReference>
<evidence type="ECO:0000313" key="3">
    <source>
        <dbReference type="Proteomes" id="UP000076798"/>
    </source>
</evidence>
<evidence type="ECO:0000313" key="2">
    <source>
        <dbReference type="EMBL" id="KZT34873.1"/>
    </source>
</evidence>
<evidence type="ECO:0000256" key="1">
    <source>
        <dbReference type="ARBA" id="ARBA00005564"/>
    </source>
</evidence>
<dbReference type="PANTHER" id="PTHR30344">
    <property type="entry name" value="6-PHOSPHOGLUCONOLACTONASE-RELATED"/>
    <property type="match status" value="1"/>
</dbReference>
<dbReference type="GO" id="GO:0016853">
    <property type="term" value="F:isomerase activity"/>
    <property type="evidence" value="ECO:0007669"/>
    <property type="project" value="UniProtKB-KW"/>
</dbReference>
<protein>
    <submittedName>
        <fullName evidence="2">Putative isomerase YbhE</fullName>
    </submittedName>
</protein>
<dbReference type="AlphaFoldDB" id="A0A166A1S1"/>
<dbReference type="STRING" id="1314776.A0A166A1S1"/>
<proteinExistence type="inferred from homology"/>
<keyword evidence="3" id="KW-1185">Reference proteome</keyword>
<dbReference type="InterPro" id="IPR050282">
    <property type="entry name" value="Cycloisomerase_2"/>
</dbReference>